<comment type="caution">
    <text evidence="1">The sequence shown here is derived from an EMBL/GenBank/DDBJ whole genome shotgun (WGS) entry which is preliminary data.</text>
</comment>
<dbReference type="Proteomes" id="UP000178417">
    <property type="component" value="Unassembled WGS sequence"/>
</dbReference>
<reference evidence="1 2" key="1">
    <citation type="journal article" date="2016" name="Nat. Commun.">
        <title>Thousands of microbial genomes shed light on interconnected biogeochemical processes in an aquifer system.</title>
        <authorList>
            <person name="Anantharaman K."/>
            <person name="Brown C.T."/>
            <person name="Hug L.A."/>
            <person name="Sharon I."/>
            <person name="Castelle C.J."/>
            <person name="Probst A.J."/>
            <person name="Thomas B.C."/>
            <person name="Singh A."/>
            <person name="Wilkins M.J."/>
            <person name="Karaoz U."/>
            <person name="Brodie E.L."/>
            <person name="Williams K.H."/>
            <person name="Hubbard S.S."/>
            <person name="Banfield J.F."/>
        </authorList>
    </citation>
    <scope>NUCLEOTIDE SEQUENCE [LARGE SCALE GENOMIC DNA]</scope>
</reference>
<evidence type="ECO:0000313" key="1">
    <source>
        <dbReference type="EMBL" id="OGC19885.1"/>
    </source>
</evidence>
<proteinExistence type="predicted"/>
<protein>
    <submittedName>
        <fullName evidence="1">Uncharacterized protein</fullName>
    </submittedName>
</protein>
<dbReference type="AlphaFoldDB" id="A0A1F4SHH7"/>
<dbReference type="EMBL" id="MEUB01000057">
    <property type="protein sequence ID" value="OGC19885.1"/>
    <property type="molecule type" value="Genomic_DNA"/>
</dbReference>
<sequence length="79" mass="9132">MSTKEIVNLFEKILATASFINAFKALDITKDLNIFDIKKLHTENEDLYEDIQDVKFIKNFIKEGQKSKKDFVTAGSLFK</sequence>
<accession>A0A1F4SHH7</accession>
<name>A0A1F4SHH7_UNCSA</name>
<gene>
    <name evidence="1" type="ORF">A2310_04060</name>
</gene>
<organism evidence="1 2">
    <name type="scientific">candidate division WOR-1 bacterium RIFOXYB2_FULL_37_13</name>
    <dbReference type="NCBI Taxonomy" id="1802579"/>
    <lineage>
        <taxon>Bacteria</taxon>
        <taxon>Bacillati</taxon>
        <taxon>Saganbacteria</taxon>
    </lineage>
</organism>
<evidence type="ECO:0000313" key="2">
    <source>
        <dbReference type="Proteomes" id="UP000178417"/>
    </source>
</evidence>
<dbReference type="STRING" id="1802579.A2310_04060"/>